<dbReference type="Proteomes" id="UP000030690">
    <property type="component" value="Unassembled WGS sequence"/>
</dbReference>
<organism evidence="2 3">
    <name type="scientific">Plasmodium falciparum Vietnam Oak-Knoll</name>
    <name type="common">FVO</name>
    <dbReference type="NCBI Taxonomy" id="1036723"/>
    <lineage>
        <taxon>Eukaryota</taxon>
        <taxon>Sar</taxon>
        <taxon>Alveolata</taxon>
        <taxon>Apicomplexa</taxon>
        <taxon>Aconoidasida</taxon>
        <taxon>Haemosporida</taxon>
        <taxon>Plasmodiidae</taxon>
        <taxon>Plasmodium</taxon>
        <taxon>Plasmodium (Laverania)</taxon>
    </lineage>
</organism>
<dbReference type="OrthoDB" id="390922at2759"/>
<feature type="transmembrane region" description="Helical" evidence="1">
    <location>
        <begin position="115"/>
        <end position="143"/>
    </location>
</feature>
<reference evidence="2 3" key="1">
    <citation type="submission" date="2013-02" db="EMBL/GenBank/DDBJ databases">
        <title>The Genome Annotation of Plasmodium falciparum Vietnam Oak-Knoll (FVO).</title>
        <authorList>
            <consortium name="The Broad Institute Genome Sequencing Platform"/>
            <consortium name="The Broad Institute Genome Sequencing Center for Infectious Disease"/>
            <person name="Neafsey D."/>
            <person name="Hoffman S."/>
            <person name="Volkman S."/>
            <person name="Rosenthal P."/>
            <person name="Walker B."/>
            <person name="Young S.K."/>
            <person name="Zeng Q."/>
            <person name="Gargeya S."/>
            <person name="Fitzgerald M."/>
            <person name="Haas B."/>
            <person name="Abouelleil A."/>
            <person name="Allen A.W."/>
            <person name="Alvarado L."/>
            <person name="Arachchi H.M."/>
            <person name="Berlin A.M."/>
            <person name="Chapman S.B."/>
            <person name="Gainer-Dewar J."/>
            <person name="Goldberg J."/>
            <person name="Griggs A."/>
            <person name="Gujja S."/>
            <person name="Hansen M."/>
            <person name="Howarth C."/>
            <person name="Imamovic A."/>
            <person name="Ireland A."/>
            <person name="Larimer J."/>
            <person name="McCowan C."/>
            <person name="Murphy C."/>
            <person name="Pearson M."/>
            <person name="Poon T.W."/>
            <person name="Priest M."/>
            <person name="Roberts A."/>
            <person name="Saif S."/>
            <person name="Shea T."/>
            <person name="Sisk P."/>
            <person name="Sykes S."/>
            <person name="Wortman J."/>
            <person name="Nusbaum C."/>
            <person name="Birren B."/>
        </authorList>
    </citation>
    <scope>NUCLEOTIDE SEQUENCE [LARGE SCALE GENOMIC DNA]</scope>
    <source>
        <strain evidence="3">Vietnam Oak-Knoll (FVO)</strain>
    </source>
</reference>
<sequence length="205" mass="24367">MYTYITYLNIYFIKIRMMMNPTLGKPEEDLAVYDYTDISMNVCLIKYEYIFDPWTNDSRYLYSNENMQNEIEALNELMKSKVSLVCVFFNPAFSYLFMTIGFVGMFVFYKMKNDLSMGFIFACIFLVAFSHYIMCIICSYIITKGVIKSVETRIKSLNIKYKKEKIYFKLINLSSFGLKYLKLFTLSKGQAYFTLRVIYKYCKII</sequence>
<keyword evidence="1" id="KW-1133">Transmembrane helix</keyword>
<gene>
    <name evidence="2" type="ORF">PFFVO_00483</name>
</gene>
<protein>
    <submittedName>
        <fullName evidence="2">Uncharacterized protein</fullName>
    </submittedName>
</protein>
<reference evidence="2 3" key="2">
    <citation type="submission" date="2013-02" db="EMBL/GenBank/DDBJ databases">
        <title>The Genome Sequence of Plasmodium falciparum Vietnam Oak-Knoll (FVO).</title>
        <authorList>
            <consortium name="The Broad Institute Genome Sequencing Platform"/>
            <consortium name="The Broad Institute Genome Sequencing Center for Infectious Disease"/>
            <person name="Neafsey D."/>
            <person name="Cheeseman I."/>
            <person name="Volkman S."/>
            <person name="Adams J."/>
            <person name="Walker B."/>
            <person name="Young S.K."/>
            <person name="Zeng Q."/>
            <person name="Gargeya S."/>
            <person name="Fitzgerald M."/>
            <person name="Haas B."/>
            <person name="Abouelleil A."/>
            <person name="Alvarado L."/>
            <person name="Arachchi H.M."/>
            <person name="Berlin A.M."/>
            <person name="Chapman S.B."/>
            <person name="Dewar J."/>
            <person name="Goldberg J."/>
            <person name="Griggs A."/>
            <person name="Gujja S."/>
            <person name="Hansen M."/>
            <person name="Howarth C."/>
            <person name="Imamovic A."/>
            <person name="Larimer J."/>
            <person name="McCowan C."/>
            <person name="Murphy C."/>
            <person name="Neiman D."/>
            <person name="Pearson M."/>
            <person name="Priest M."/>
            <person name="Roberts A."/>
            <person name="Saif S."/>
            <person name="Shea T."/>
            <person name="Sisk P."/>
            <person name="Sykes S."/>
            <person name="Wortman J."/>
            <person name="Nusbaum C."/>
            <person name="Birren B."/>
        </authorList>
    </citation>
    <scope>NUCLEOTIDE SEQUENCE [LARGE SCALE GENOMIC DNA]</scope>
    <source>
        <strain evidence="3">Vietnam Oak-Knoll (FVO)</strain>
    </source>
</reference>
<dbReference type="EMBL" id="KI925017">
    <property type="protein sequence ID" value="ETW20572.1"/>
    <property type="molecule type" value="Genomic_DNA"/>
</dbReference>
<name>A0A024VDA0_PLAFA</name>
<feature type="transmembrane region" description="Helical" evidence="1">
    <location>
        <begin position="84"/>
        <end position="109"/>
    </location>
</feature>
<keyword evidence="1" id="KW-0812">Transmembrane</keyword>
<evidence type="ECO:0000313" key="3">
    <source>
        <dbReference type="Proteomes" id="UP000030690"/>
    </source>
</evidence>
<keyword evidence="1" id="KW-0472">Membrane</keyword>
<accession>A0A024VDA0</accession>
<evidence type="ECO:0000256" key="1">
    <source>
        <dbReference type="SAM" id="Phobius"/>
    </source>
</evidence>
<proteinExistence type="predicted"/>
<evidence type="ECO:0000313" key="2">
    <source>
        <dbReference type="EMBL" id="ETW20572.1"/>
    </source>
</evidence>
<dbReference type="AlphaFoldDB" id="A0A024VDA0"/>